<keyword evidence="8 17" id="KW-0472">Membrane</keyword>
<keyword evidence="5" id="KW-1003">Cell membrane</keyword>
<dbReference type="GO" id="GO:0005576">
    <property type="term" value="C:extracellular region"/>
    <property type="evidence" value="ECO:0007669"/>
    <property type="project" value="TreeGrafter"/>
</dbReference>
<comment type="catalytic activity">
    <reaction evidence="1">
        <text>Hydrolysis of (1-&gt;3)-beta-D-glucosidic linkages in (1-&gt;3)-beta-D-glucans.</text>
        <dbReference type="EC" id="3.2.1.39"/>
    </reaction>
</comment>
<dbReference type="EMBL" id="MU853332">
    <property type="protein sequence ID" value="KAK4117102.1"/>
    <property type="molecule type" value="Genomic_DNA"/>
</dbReference>
<dbReference type="Proteomes" id="UP001302812">
    <property type="component" value="Unassembled WGS sequence"/>
</dbReference>
<keyword evidence="17" id="KW-0812">Transmembrane</keyword>
<feature type="region of interest" description="Disordered" evidence="16">
    <location>
        <begin position="414"/>
        <end position="443"/>
    </location>
</feature>
<feature type="region of interest" description="Disordered" evidence="16">
    <location>
        <begin position="167"/>
        <end position="232"/>
    </location>
</feature>
<keyword evidence="7" id="KW-0735">Signal-anchor</keyword>
<dbReference type="GO" id="GO:0009986">
    <property type="term" value="C:cell surface"/>
    <property type="evidence" value="ECO:0007669"/>
    <property type="project" value="TreeGrafter"/>
</dbReference>
<accession>A0AAN6TME4</accession>
<feature type="region of interest" description="Disordered" evidence="16">
    <location>
        <begin position="1"/>
        <end position="141"/>
    </location>
</feature>
<gene>
    <name evidence="18" type="ORF">N656DRAFT_698407</name>
</gene>
<evidence type="ECO:0000256" key="10">
    <source>
        <dbReference type="ARBA" id="ARBA00023277"/>
    </source>
</evidence>
<comment type="subcellular location">
    <subcellularLocation>
        <location evidence="2">Cell membrane</location>
        <topology evidence="2">Single-pass type II membrane protein</topology>
    </subcellularLocation>
</comment>
<feature type="compositionally biased region" description="Low complexity" evidence="16">
    <location>
        <begin position="170"/>
        <end position="186"/>
    </location>
</feature>
<feature type="compositionally biased region" description="Polar residues" evidence="16">
    <location>
        <begin position="17"/>
        <end position="27"/>
    </location>
</feature>
<evidence type="ECO:0000256" key="11">
    <source>
        <dbReference type="ARBA" id="ARBA00023316"/>
    </source>
</evidence>
<evidence type="ECO:0000256" key="3">
    <source>
        <dbReference type="ARBA" id="ARBA00008773"/>
    </source>
</evidence>
<dbReference type="PANTHER" id="PTHR16631:SF17">
    <property type="entry name" value="GLUCAN ENDO-1,3-BETA-GLUCOSIDASE BTGC"/>
    <property type="match status" value="1"/>
</dbReference>
<keyword evidence="10" id="KW-0119">Carbohydrate metabolism</keyword>
<evidence type="ECO:0000256" key="9">
    <source>
        <dbReference type="ARBA" id="ARBA00023180"/>
    </source>
</evidence>
<protein>
    <recommendedName>
        <fullName evidence="4">glucan endo-1,3-beta-D-glucosidase</fullName>
        <ecNumber evidence="4">3.2.1.39</ecNumber>
    </recommendedName>
    <alternativeName>
        <fullName evidence="15">Endo-1,3-beta-glucanase btgC</fullName>
    </alternativeName>
    <alternativeName>
        <fullName evidence="14">Laminarinase btgC</fullName>
    </alternativeName>
</protein>
<dbReference type="FunFam" id="3.20.20.80:FF:000151">
    <property type="entry name" value="Glucan endo-1,3-beta-glucosidase btgC"/>
    <property type="match status" value="1"/>
</dbReference>
<keyword evidence="11" id="KW-0961">Cell wall biogenesis/degradation</keyword>
<dbReference type="GO" id="GO:0000272">
    <property type="term" value="P:polysaccharide catabolic process"/>
    <property type="evidence" value="ECO:0007669"/>
    <property type="project" value="UniProtKB-KW"/>
</dbReference>
<reference evidence="18" key="2">
    <citation type="submission" date="2023-05" db="EMBL/GenBank/DDBJ databases">
        <authorList>
            <consortium name="Lawrence Berkeley National Laboratory"/>
            <person name="Steindorff A."/>
            <person name="Hensen N."/>
            <person name="Bonometti L."/>
            <person name="Westerberg I."/>
            <person name="Brannstrom I.O."/>
            <person name="Guillou S."/>
            <person name="Cros-Aarteil S."/>
            <person name="Calhoun S."/>
            <person name="Haridas S."/>
            <person name="Kuo A."/>
            <person name="Mondo S."/>
            <person name="Pangilinan J."/>
            <person name="Riley R."/>
            <person name="Labutti K."/>
            <person name="Andreopoulos B."/>
            <person name="Lipzen A."/>
            <person name="Chen C."/>
            <person name="Yanf M."/>
            <person name="Daum C."/>
            <person name="Ng V."/>
            <person name="Clum A."/>
            <person name="Ohm R."/>
            <person name="Martin F."/>
            <person name="Silar P."/>
            <person name="Natvig D."/>
            <person name="Lalanne C."/>
            <person name="Gautier V."/>
            <person name="Ament-Velasquez S.L."/>
            <person name="Kruys A."/>
            <person name="Hutchinson M.I."/>
            <person name="Powell A.J."/>
            <person name="Barry K."/>
            <person name="Miller A.N."/>
            <person name="Grigoriev I.V."/>
            <person name="Debuchy R."/>
            <person name="Gladieux P."/>
            <person name="Thoren M.H."/>
            <person name="Johannesson H."/>
        </authorList>
    </citation>
    <scope>NUCLEOTIDE SEQUENCE</scope>
    <source>
        <strain evidence="18">CBS 508.74</strain>
    </source>
</reference>
<evidence type="ECO:0000256" key="8">
    <source>
        <dbReference type="ARBA" id="ARBA00023136"/>
    </source>
</evidence>
<evidence type="ECO:0000256" key="5">
    <source>
        <dbReference type="ARBA" id="ARBA00022475"/>
    </source>
</evidence>
<evidence type="ECO:0000313" key="19">
    <source>
        <dbReference type="Proteomes" id="UP001302812"/>
    </source>
</evidence>
<feature type="compositionally biased region" description="Low complexity" evidence="16">
    <location>
        <begin position="83"/>
        <end position="107"/>
    </location>
</feature>
<feature type="transmembrane region" description="Helical" evidence="17">
    <location>
        <begin position="383"/>
        <end position="407"/>
    </location>
</feature>
<comment type="caution">
    <text evidence="18">The sequence shown here is derived from an EMBL/GenBank/DDBJ whole genome shotgun (WGS) entry which is preliminary data.</text>
</comment>
<keyword evidence="6 18" id="KW-0378">Hydrolase</keyword>
<dbReference type="Gene3D" id="3.20.20.80">
    <property type="entry name" value="Glycosidases"/>
    <property type="match status" value="1"/>
</dbReference>
<keyword evidence="19" id="KW-1185">Reference proteome</keyword>
<feature type="compositionally biased region" description="Low complexity" evidence="16">
    <location>
        <begin position="416"/>
        <end position="428"/>
    </location>
</feature>
<reference evidence="18" key="1">
    <citation type="journal article" date="2023" name="Mol. Phylogenet. Evol.">
        <title>Genome-scale phylogeny and comparative genomics of the fungal order Sordariales.</title>
        <authorList>
            <person name="Hensen N."/>
            <person name="Bonometti L."/>
            <person name="Westerberg I."/>
            <person name="Brannstrom I.O."/>
            <person name="Guillou S."/>
            <person name="Cros-Aarteil S."/>
            <person name="Calhoun S."/>
            <person name="Haridas S."/>
            <person name="Kuo A."/>
            <person name="Mondo S."/>
            <person name="Pangilinan J."/>
            <person name="Riley R."/>
            <person name="LaButti K."/>
            <person name="Andreopoulos B."/>
            <person name="Lipzen A."/>
            <person name="Chen C."/>
            <person name="Yan M."/>
            <person name="Daum C."/>
            <person name="Ng V."/>
            <person name="Clum A."/>
            <person name="Steindorff A."/>
            <person name="Ohm R.A."/>
            <person name="Martin F."/>
            <person name="Silar P."/>
            <person name="Natvig D.O."/>
            <person name="Lalanne C."/>
            <person name="Gautier V."/>
            <person name="Ament-Velasquez S.L."/>
            <person name="Kruys A."/>
            <person name="Hutchinson M.I."/>
            <person name="Powell A.J."/>
            <person name="Barry K."/>
            <person name="Miller A.N."/>
            <person name="Grigoriev I.V."/>
            <person name="Debuchy R."/>
            <person name="Gladieux P."/>
            <person name="Hiltunen Thoren M."/>
            <person name="Johannesson H."/>
        </authorList>
    </citation>
    <scope>NUCLEOTIDE SEQUENCE</scope>
    <source>
        <strain evidence="18">CBS 508.74</strain>
    </source>
</reference>
<dbReference type="RefSeq" id="XP_064674672.1">
    <property type="nucleotide sequence ID" value="XM_064810708.1"/>
</dbReference>
<feature type="compositionally biased region" description="Basic and acidic residues" evidence="16">
    <location>
        <begin position="34"/>
        <end position="43"/>
    </location>
</feature>
<proteinExistence type="inferred from homology"/>
<feature type="compositionally biased region" description="Pro residues" evidence="16">
    <location>
        <begin position="44"/>
        <end position="54"/>
    </location>
</feature>
<name>A0AAN6TME4_9PEZI</name>
<organism evidence="18 19">
    <name type="scientific">Canariomyces notabilis</name>
    <dbReference type="NCBI Taxonomy" id="2074819"/>
    <lineage>
        <taxon>Eukaryota</taxon>
        <taxon>Fungi</taxon>
        <taxon>Dikarya</taxon>
        <taxon>Ascomycota</taxon>
        <taxon>Pezizomycotina</taxon>
        <taxon>Sordariomycetes</taxon>
        <taxon>Sordariomycetidae</taxon>
        <taxon>Sordariales</taxon>
        <taxon>Chaetomiaceae</taxon>
        <taxon>Canariomyces</taxon>
    </lineage>
</organism>
<feature type="transmembrane region" description="Helical" evidence="17">
    <location>
        <begin position="298"/>
        <end position="319"/>
    </location>
</feature>
<dbReference type="GO" id="GO:0009277">
    <property type="term" value="C:fungal-type cell wall"/>
    <property type="evidence" value="ECO:0007669"/>
    <property type="project" value="TreeGrafter"/>
</dbReference>
<evidence type="ECO:0000256" key="6">
    <source>
        <dbReference type="ARBA" id="ARBA00022801"/>
    </source>
</evidence>
<keyword evidence="12" id="KW-0624">Polysaccharide degradation</keyword>
<evidence type="ECO:0000256" key="7">
    <source>
        <dbReference type="ARBA" id="ARBA00022968"/>
    </source>
</evidence>
<keyword evidence="17" id="KW-1133">Transmembrane helix</keyword>
<dbReference type="GO" id="GO:0005886">
    <property type="term" value="C:plasma membrane"/>
    <property type="evidence" value="ECO:0007669"/>
    <property type="project" value="UniProtKB-SubCell"/>
</dbReference>
<evidence type="ECO:0000256" key="1">
    <source>
        <dbReference type="ARBA" id="ARBA00000382"/>
    </source>
</evidence>
<evidence type="ECO:0000256" key="4">
    <source>
        <dbReference type="ARBA" id="ARBA00012780"/>
    </source>
</evidence>
<dbReference type="InterPro" id="IPR017853">
    <property type="entry name" value="GH"/>
</dbReference>
<evidence type="ECO:0000313" key="18">
    <source>
        <dbReference type="EMBL" id="KAK4117102.1"/>
    </source>
</evidence>
<evidence type="ECO:0000256" key="2">
    <source>
        <dbReference type="ARBA" id="ARBA00004401"/>
    </source>
</evidence>
<dbReference type="EC" id="3.2.1.39" evidence="4"/>
<comment type="similarity">
    <text evidence="3">Belongs to the glycosyl hydrolase 17 family.</text>
</comment>
<evidence type="ECO:0000256" key="13">
    <source>
        <dbReference type="ARBA" id="ARBA00037649"/>
    </source>
</evidence>
<keyword evidence="9" id="KW-0325">Glycoprotein</keyword>
<evidence type="ECO:0000256" key="14">
    <source>
        <dbReference type="ARBA" id="ARBA00042373"/>
    </source>
</evidence>
<feature type="region of interest" description="Disordered" evidence="16">
    <location>
        <begin position="267"/>
        <end position="290"/>
    </location>
</feature>
<dbReference type="AlphaFoldDB" id="A0AAN6TME4"/>
<evidence type="ECO:0000256" key="12">
    <source>
        <dbReference type="ARBA" id="ARBA00023326"/>
    </source>
</evidence>
<dbReference type="GeneID" id="89934833"/>
<dbReference type="GO" id="GO:0071555">
    <property type="term" value="P:cell wall organization"/>
    <property type="evidence" value="ECO:0007669"/>
    <property type="project" value="UniProtKB-KW"/>
</dbReference>
<dbReference type="SUPFAM" id="SSF51445">
    <property type="entry name" value="(Trans)glycosidases"/>
    <property type="match status" value="1"/>
</dbReference>
<dbReference type="GO" id="GO:0042973">
    <property type="term" value="F:glucan endo-1,3-beta-D-glucosidase activity"/>
    <property type="evidence" value="ECO:0007669"/>
    <property type="project" value="UniProtKB-EC"/>
</dbReference>
<dbReference type="PANTHER" id="PTHR16631">
    <property type="entry name" value="GLUCAN 1,3-BETA-GLUCOSIDASE"/>
    <property type="match status" value="1"/>
</dbReference>
<evidence type="ECO:0000256" key="16">
    <source>
        <dbReference type="SAM" id="MobiDB-lite"/>
    </source>
</evidence>
<dbReference type="InterPro" id="IPR050732">
    <property type="entry name" value="Beta-glucan_modifiers"/>
</dbReference>
<comment type="function">
    <text evidence="13">Glucanases play a role in cell expansion during growth, in cell-cell fusion during mating, and in spore release during sporulation. This enzyme may be involved in beta-glucan degradation. Active on laminarin and lichenan.</text>
</comment>
<sequence length="757" mass="81929">MEQSRYYSDNDFAERQPLTNSFSPSRRNQQHRQPYHDRQESPKHPPPQSLPGPEPESSFERLRAQRRYGQESPNRSRDRGLYAAAAAASNGPGQASGGASPVSPSKSFAQHNWHRAPYPPQSEPSISPQSTVTPGADNFGNTASGGMAGIALNVAEQRARESGLNAIHDPYYPQQPYYHQTPGQGYVERGRLGPGDYPAPDTNSHSSLQGLPLAGAGAGHGTPGQRTPSRSPQAVVNDIYTDDPYQHLSRHHHPDASLGVVNPDEIEDDGDDGLQYGRRGPRTSVLSLGSSQRDRNSAIIAAGATAGAAAAGGAIGGLVSRNGSGSLSNQYAPVNNGISGDGASGGSGGGGAYNMSPLAMAGGEKIAWQAPKPGRTRGQIWKLVIIFGIVIILLAAVIIGVLFGVVFKNNDGTRGAAGSSSSDVSSAADDTRANGDLDSNSPEIKALMNNPDLRKVFPGMDYTPLNTQYPECLTNPASQNNITRDLAVLSQLTSTLRLYGTDCNQTQMLIHAVNQLDLKGKVHIWLGVWQDANKTTNERQLHQLWDILDNYEPSYFKGIIVANEILFREEMNITTLGSLLEDVRHNLTKRGLESLPVATSDLGDKWTSTLAAQSDAIMANIHPFFAGEPAKTAADWTMYFWGNKTQGFLKSDPAMNIIAETGWPSQGGTACGNNFETNCPQKAVAGIDEMNIFMEDWVCRALEDGTQYFWFEAFDEPWKWKYNTDGKEWEDHWGLMDVNRNLKPGLKIPDCGGKRAP</sequence>
<evidence type="ECO:0000256" key="17">
    <source>
        <dbReference type="SAM" id="Phobius"/>
    </source>
</evidence>
<evidence type="ECO:0000256" key="15">
    <source>
        <dbReference type="ARBA" id="ARBA00043078"/>
    </source>
</evidence>